<dbReference type="EMBL" id="JAFEJU010000001">
    <property type="protein sequence ID" value="MBT1174330.1"/>
    <property type="molecule type" value="Genomic_DNA"/>
</dbReference>
<protein>
    <submittedName>
        <fullName evidence="1">Uncharacterized protein</fullName>
    </submittedName>
</protein>
<evidence type="ECO:0000313" key="1">
    <source>
        <dbReference type="EMBL" id="MBT1174330.1"/>
    </source>
</evidence>
<name>A0ABS5UTF5_9BIFI</name>
<keyword evidence="2" id="KW-1185">Reference proteome</keyword>
<reference evidence="1 2" key="1">
    <citation type="journal article" date="2021" name="Environ. Microbiol.">
        <title>Genetic insights into the dark matter of the mammalian gut microbiota through targeted genome reconstruction.</title>
        <authorList>
            <person name="Lugli G.A."/>
            <person name="Alessandri G."/>
            <person name="Milani C."/>
            <person name="Viappiani A."/>
            <person name="Fontana F."/>
            <person name="Tarracchini C."/>
            <person name="Mancabelli L."/>
            <person name="Argentini C."/>
            <person name="Ruiz L."/>
            <person name="Margolles A."/>
            <person name="van Sinderen D."/>
            <person name="Turroni F."/>
            <person name="Ventura M."/>
        </authorList>
    </citation>
    <scope>NUCLEOTIDE SEQUENCE [LARGE SCALE GENOMIC DNA]</scope>
    <source>
        <strain evidence="1 2">LC6</strain>
    </source>
</reference>
<dbReference type="RefSeq" id="WP_214375559.1">
    <property type="nucleotide sequence ID" value="NZ_JAFEJU010000001.1"/>
</dbReference>
<dbReference type="Proteomes" id="UP000711736">
    <property type="component" value="Unassembled WGS sequence"/>
</dbReference>
<sequence length="52" mass="5987">MNVEEWKLDRAIVLCEGNVSNDSTQPGITYMPWYMTMFITQPKPEPIIVGEL</sequence>
<comment type="caution">
    <text evidence="1">The sequence shown here is derived from an EMBL/GenBank/DDBJ whole genome shotgun (WGS) entry which is preliminary data.</text>
</comment>
<accession>A0ABS5UTF5</accession>
<evidence type="ECO:0000313" key="2">
    <source>
        <dbReference type="Proteomes" id="UP000711736"/>
    </source>
</evidence>
<proteinExistence type="predicted"/>
<organism evidence="1 2">
    <name type="scientific">Bifidobacterium colobi</name>
    <dbReference type="NCBI Taxonomy" id="2809026"/>
    <lineage>
        <taxon>Bacteria</taxon>
        <taxon>Bacillati</taxon>
        <taxon>Actinomycetota</taxon>
        <taxon>Actinomycetes</taxon>
        <taxon>Bifidobacteriales</taxon>
        <taxon>Bifidobacteriaceae</taxon>
        <taxon>Bifidobacterium</taxon>
    </lineage>
</organism>
<gene>
    <name evidence="1" type="ORF">JS530_02185</name>
</gene>